<feature type="transmembrane region" description="Helical" evidence="3">
    <location>
        <begin position="6"/>
        <end position="22"/>
    </location>
</feature>
<dbReference type="GO" id="GO:0052621">
    <property type="term" value="F:diguanylate cyclase activity"/>
    <property type="evidence" value="ECO:0007669"/>
    <property type="project" value="UniProtKB-EC"/>
</dbReference>
<dbReference type="Pfam" id="PF00990">
    <property type="entry name" value="GGDEF"/>
    <property type="match status" value="1"/>
</dbReference>
<evidence type="ECO:0000256" key="2">
    <source>
        <dbReference type="ARBA" id="ARBA00034247"/>
    </source>
</evidence>
<dbReference type="EMBL" id="FNIT01000001">
    <property type="protein sequence ID" value="SDN68478.1"/>
    <property type="molecule type" value="Genomic_DNA"/>
</dbReference>
<reference evidence="5 6" key="1">
    <citation type="submission" date="2016-10" db="EMBL/GenBank/DDBJ databases">
        <authorList>
            <person name="de Groot N.N."/>
        </authorList>
    </citation>
    <scope>NUCLEOTIDE SEQUENCE [LARGE SCALE GENOMIC DNA]</scope>
    <source>
        <strain evidence="6">L7-484,KACC 16230,DSM 25025</strain>
    </source>
</reference>
<feature type="domain" description="GGDEF" evidence="4">
    <location>
        <begin position="242"/>
        <end position="377"/>
    </location>
</feature>
<name>A0A1H0DEF5_9HYPH</name>
<evidence type="ECO:0000313" key="5">
    <source>
        <dbReference type="EMBL" id="SDN68478.1"/>
    </source>
</evidence>
<dbReference type="PANTHER" id="PTHR45138:SF9">
    <property type="entry name" value="DIGUANYLATE CYCLASE DGCM-RELATED"/>
    <property type="match status" value="1"/>
</dbReference>
<evidence type="ECO:0000256" key="3">
    <source>
        <dbReference type="SAM" id="Phobius"/>
    </source>
</evidence>
<dbReference type="InterPro" id="IPR043128">
    <property type="entry name" value="Rev_trsase/Diguanyl_cyclase"/>
</dbReference>
<organism evidence="5 6">
    <name type="scientific">Aureimonas jatrophae</name>
    <dbReference type="NCBI Taxonomy" id="1166073"/>
    <lineage>
        <taxon>Bacteria</taxon>
        <taxon>Pseudomonadati</taxon>
        <taxon>Pseudomonadota</taxon>
        <taxon>Alphaproteobacteria</taxon>
        <taxon>Hyphomicrobiales</taxon>
        <taxon>Aurantimonadaceae</taxon>
        <taxon>Aureimonas</taxon>
    </lineage>
</organism>
<dbReference type="STRING" id="1166073.SAMN05192530_101738"/>
<feature type="transmembrane region" description="Helical" evidence="3">
    <location>
        <begin position="117"/>
        <end position="139"/>
    </location>
</feature>
<accession>A0A1H0DEF5</accession>
<evidence type="ECO:0000256" key="1">
    <source>
        <dbReference type="ARBA" id="ARBA00012528"/>
    </source>
</evidence>
<feature type="transmembrane region" description="Helical" evidence="3">
    <location>
        <begin position="184"/>
        <end position="205"/>
    </location>
</feature>
<keyword evidence="3" id="KW-0472">Membrane</keyword>
<dbReference type="NCBIfam" id="TIGR00254">
    <property type="entry name" value="GGDEF"/>
    <property type="match status" value="1"/>
</dbReference>
<keyword evidence="3" id="KW-1133">Transmembrane helix</keyword>
<sequence length="378" mass="40468">MGDGFAWTIPLIQSGFGVLFLLARRAGAAPEARCWGVAYLLTAAAFAVPALEPVLPIEIVAVSADTLFALAFYHYASALLVRFGGPVVSWLRLVLLVISIAAPAIGVLWIGTLQAELIASDVTCSLQLALALVLIPLWPKSGINRAIVALSWFNIVDNLIRTASIPFTTGGTSFDTFLGSEYGYLMQATAMVTGFAFAILALASIMSDVVAAHRRDALIDPLTGLLNRRGLEVTAGPGQAGRPDSVISVDLDHFKRVNDTYGHEVGDRVLVAFADLIHRTLPRGCAGARVGGEEFVVWLPGRTMSQAEMIAVRLRASMAAHDWTEEGIDERQTASFGLGLRLGEGADETLAAAIRRADIRLYEAKRTGRDRIRGQVAA</sequence>
<protein>
    <recommendedName>
        <fullName evidence="1">diguanylate cyclase</fullName>
        <ecNumber evidence="1">2.7.7.65</ecNumber>
    </recommendedName>
</protein>
<evidence type="ECO:0000259" key="4">
    <source>
        <dbReference type="PROSITE" id="PS50887"/>
    </source>
</evidence>
<dbReference type="SMART" id="SM00267">
    <property type="entry name" value="GGDEF"/>
    <property type="match status" value="1"/>
</dbReference>
<feature type="transmembrane region" description="Helical" evidence="3">
    <location>
        <begin position="146"/>
        <end position="164"/>
    </location>
</feature>
<comment type="catalytic activity">
    <reaction evidence="2">
        <text>2 GTP = 3',3'-c-di-GMP + 2 diphosphate</text>
        <dbReference type="Rhea" id="RHEA:24898"/>
        <dbReference type="ChEBI" id="CHEBI:33019"/>
        <dbReference type="ChEBI" id="CHEBI:37565"/>
        <dbReference type="ChEBI" id="CHEBI:58805"/>
        <dbReference type="EC" id="2.7.7.65"/>
    </reaction>
</comment>
<dbReference type="PANTHER" id="PTHR45138">
    <property type="entry name" value="REGULATORY COMPONENTS OF SENSORY TRANSDUCTION SYSTEM"/>
    <property type="match status" value="1"/>
</dbReference>
<proteinExistence type="predicted"/>
<dbReference type="Gene3D" id="3.30.70.270">
    <property type="match status" value="1"/>
</dbReference>
<dbReference type="SUPFAM" id="SSF55073">
    <property type="entry name" value="Nucleotide cyclase"/>
    <property type="match status" value="1"/>
</dbReference>
<dbReference type="PROSITE" id="PS50887">
    <property type="entry name" value="GGDEF"/>
    <property type="match status" value="1"/>
</dbReference>
<dbReference type="InterPro" id="IPR000160">
    <property type="entry name" value="GGDEF_dom"/>
</dbReference>
<dbReference type="InterPro" id="IPR050469">
    <property type="entry name" value="Diguanylate_Cyclase"/>
</dbReference>
<feature type="transmembrane region" description="Helical" evidence="3">
    <location>
        <begin position="34"/>
        <end position="51"/>
    </location>
</feature>
<feature type="transmembrane region" description="Helical" evidence="3">
    <location>
        <begin position="57"/>
        <end position="81"/>
    </location>
</feature>
<dbReference type="InterPro" id="IPR029787">
    <property type="entry name" value="Nucleotide_cyclase"/>
</dbReference>
<dbReference type="CDD" id="cd01949">
    <property type="entry name" value="GGDEF"/>
    <property type="match status" value="1"/>
</dbReference>
<dbReference type="EC" id="2.7.7.65" evidence="1"/>
<dbReference type="Proteomes" id="UP000198793">
    <property type="component" value="Unassembled WGS sequence"/>
</dbReference>
<dbReference type="RefSeq" id="WP_183193198.1">
    <property type="nucleotide sequence ID" value="NZ_FNIT01000001.1"/>
</dbReference>
<dbReference type="AlphaFoldDB" id="A0A1H0DEF5"/>
<evidence type="ECO:0000313" key="6">
    <source>
        <dbReference type="Proteomes" id="UP000198793"/>
    </source>
</evidence>
<keyword evidence="6" id="KW-1185">Reference proteome</keyword>
<feature type="transmembrane region" description="Helical" evidence="3">
    <location>
        <begin position="93"/>
        <end position="111"/>
    </location>
</feature>
<gene>
    <name evidence="5" type="ORF">SAMN05192530_101738</name>
</gene>
<keyword evidence="3" id="KW-0812">Transmembrane</keyword>